<dbReference type="InterPro" id="IPR029491">
    <property type="entry name" value="Helicase_HTH"/>
</dbReference>
<dbReference type="EC" id="5.6.2.4" evidence="16"/>
<dbReference type="InterPro" id="IPR001650">
    <property type="entry name" value="Helicase_C-like"/>
</dbReference>
<evidence type="ECO:0000256" key="13">
    <source>
        <dbReference type="ARBA" id="ARBA00023204"/>
    </source>
</evidence>
<evidence type="ECO:0000256" key="16">
    <source>
        <dbReference type="NCBIfam" id="TIGR01389"/>
    </source>
</evidence>
<dbReference type="GO" id="GO:0046872">
    <property type="term" value="F:metal ion binding"/>
    <property type="evidence" value="ECO:0007669"/>
    <property type="project" value="UniProtKB-KW"/>
</dbReference>
<evidence type="ECO:0000256" key="15">
    <source>
        <dbReference type="ARBA" id="ARBA00034617"/>
    </source>
</evidence>
<feature type="domain" description="HRDC" evidence="17">
    <location>
        <begin position="527"/>
        <end position="607"/>
    </location>
</feature>
<evidence type="ECO:0000259" key="17">
    <source>
        <dbReference type="PROSITE" id="PS50967"/>
    </source>
</evidence>
<dbReference type="GO" id="GO:0006260">
    <property type="term" value="P:DNA replication"/>
    <property type="evidence" value="ECO:0007669"/>
    <property type="project" value="InterPro"/>
</dbReference>
<evidence type="ECO:0000256" key="8">
    <source>
        <dbReference type="ARBA" id="ARBA00022806"/>
    </source>
</evidence>
<dbReference type="InterPro" id="IPR036388">
    <property type="entry name" value="WH-like_DNA-bd_sf"/>
</dbReference>
<dbReference type="InterPro" id="IPR010997">
    <property type="entry name" value="HRDC-like_sf"/>
</dbReference>
<dbReference type="InterPro" id="IPR004589">
    <property type="entry name" value="DNA_helicase_ATP-dep_RecQ"/>
</dbReference>
<keyword evidence="11" id="KW-0238">DNA-binding</keyword>
<accession>A0A098S3C6</accession>
<dbReference type="Pfam" id="PF09382">
    <property type="entry name" value="RQC"/>
    <property type="match status" value="1"/>
</dbReference>
<dbReference type="SMART" id="SM00956">
    <property type="entry name" value="RQC"/>
    <property type="match status" value="1"/>
</dbReference>
<dbReference type="Pfam" id="PF00270">
    <property type="entry name" value="DEAD"/>
    <property type="match status" value="1"/>
</dbReference>
<evidence type="ECO:0000256" key="14">
    <source>
        <dbReference type="ARBA" id="ARBA00023235"/>
    </source>
</evidence>
<comment type="caution">
    <text evidence="20">The sequence shown here is derived from an EMBL/GenBank/DDBJ whole genome shotgun (WGS) entry which is preliminary data.</text>
</comment>
<feature type="domain" description="Helicase ATP-binding" evidence="18">
    <location>
        <begin position="27"/>
        <end position="195"/>
    </location>
</feature>
<dbReference type="Gene3D" id="1.10.10.10">
    <property type="entry name" value="Winged helix-like DNA-binding domain superfamily/Winged helix DNA-binding domain"/>
    <property type="match status" value="1"/>
</dbReference>
<dbReference type="STRING" id="1524460.IX84_20600"/>
<evidence type="ECO:0000256" key="6">
    <source>
        <dbReference type="ARBA" id="ARBA00022763"/>
    </source>
</evidence>
<dbReference type="PANTHER" id="PTHR13710:SF105">
    <property type="entry name" value="ATP-DEPENDENT DNA HELICASE Q1"/>
    <property type="match status" value="1"/>
</dbReference>
<dbReference type="GO" id="GO:0009378">
    <property type="term" value="F:four-way junction helicase activity"/>
    <property type="evidence" value="ECO:0007669"/>
    <property type="project" value="TreeGrafter"/>
</dbReference>
<dbReference type="GO" id="GO:0006310">
    <property type="term" value="P:DNA recombination"/>
    <property type="evidence" value="ECO:0007669"/>
    <property type="project" value="UniProtKB-UniRule"/>
</dbReference>
<keyword evidence="13" id="KW-0234">DNA repair</keyword>
<keyword evidence="5" id="KW-0547">Nucleotide-binding</keyword>
<evidence type="ECO:0000256" key="2">
    <source>
        <dbReference type="ARBA" id="ARBA00001947"/>
    </source>
</evidence>
<keyword evidence="10" id="KW-0067">ATP-binding</keyword>
<evidence type="ECO:0000256" key="9">
    <source>
        <dbReference type="ARBA" id="ARBA00022833"/>
    </source>
</evidence>
<dbReference type="PANTHER" id="PTHR13710">
    <property type="entry name" value="DNA HELICASE RECQ FAMILY MEMBER"/>
    <property type="match status" value="1"/>
</dbReference>
<evidence type="ECO:0000256" key="1">
    <source>
        <dbReference type="ARBA" id="ARBA00001946"/>
    </source>
</evidence>
<comment type="cofactor">
    <cofactor evidence="1">
        <name>Mg(2+)</name>
        <dbReference type="ChEBI" id="CHEBI:18420"/>
    </cofactor>
</comment>
<evidence type="ECO:0000256" key="4">
    <source>
        <dbReference type="ARBA" id="ARBA00022723"/>
    </source>
</evidence>
<evidence type="ECO:0000256" key="3">
    <source>
        <dbReference type="ARBA" id="ARBA00005446"/>
    </source>
</evidence>
<dbReference type="Gene3D" id="1.10.10.1390">
    <property type="entry name" value="ATP-dependent DNA helicase RecQ"/>
    <property type="match status" value="1"/>
</dbReference>
<keyword evidence="12" id="KW-0233">DNA recombination</keyword>
<keyword evidence="21" id="KW-1185">Reference proteome</keyword>
<dbReference type="GO" id="GO:0005524">
    <property type="term" value="F:ATP binding"/>
    <property type="evidence" value="ECO:0007669"/>
    <property type="project" value="UniProtKB-KW"/>
</dbReference>
<dbReference type="NCBIfam" id="TIGR01389">
    <property type="entry name" value="recQ"/>
    <property type="match status" value="1"/>
</dbReference>
<dbReference type="RefSeq" id="WP_044224683.1">
    <property type="nucleotide sequence ID" value="NZ_JBKAGJ010000043.1"/>
</dbReference>
<protein>
    <recommendedName>
        <fullName evidence="16">DNA helicase RecQ</fullName>
        <ecNumber evidence="16">5.6.2.4</ecNumber>
    </recommendedName>
</protein>
<organism evidence="20 21">
    <name type="scientific">Phaeodactylibacter xiamenensis</name>
    <dbReference type="NCBI Taxonomy" id="1524460"/>
    <lineage>
        <taxon>Bacteria</taxon>
        <taxon>Pseudomonadati</taxon>
        <taxon>Bacteroidota</taxon>
        <taxon>Saprospiria</taxon>
        <taxon>Saprospirales</taxon>
        <taxon>Haliscomenobacteraceae</taxon>
        <taxon>Phaeodactylibacter</taxon>
    </lineage>
</organism>
<evidence type="ECO:0000256" key="5">
    <source>
        <dbReference type="ARBA" id="ARBA00022741"/>
    </source>
</evidence>
<keyword evidence="7" id="KW-0378">Hydrolase</keyword>
<keyword evidence="4" id="KW-0479">Metal-binding</keyword>
<dbReference type="SMART" id="SM00341">
    <property type="entry name" value="HRDC"/>
    <property type="match status" value="1"/>
</dbReference>
<dbReference type="InterPro" id="IPR002121">
    <property type="entry name" value="HRDC_dom"/>
</dbReference>
<gene>
    <name evidence="20" type="ORF">IX84_20600</name>
</gene>
<dbReference type="OrthoDB" id="9763310at2"/>
<evidence type="ECO:0000256" key="10">
    <source>
        <dbReference type="ARBA" id="ARBA00022840"/>
    </source>
</evidence>
<evidence type="ECO:0000259" key="18">
    <source>
        <dbReference type="PROSITE" id="PS51192"/>
    </source>
</evidence>
<comment type="cofactor">
    <cofactor evidence="2">
        <name>Zn(2+)</name>
        <dbReference type="ChEBI" id="CHEBI:29105"/>
    </cofactor>
</comment>
<dbReference type="InterPro" id="IPR032284">
    <property type="entry name" value="RecQ_Zn-bd"/>
</dbReference>
<dbReference type="PROSITE" id="PS51194">
    <property type="entry name" value="HELICASE_CTER"/>
    <property type="match status" value="1"/>
</dbReference>
<dbReference type="GO" id="GO:0043590">
    <property type="term" value="C:bacterial nucleoid"/>
    <property type="evidence" value="ECO:0007669"/>
    <property type="project" value="TreeGrafter"/>
</dbReference>
<dbReference type="InterPro" id="IPR011545">
    <property type="entry name" value="DEAD/DEAH_box_helicase_dom"/>
</dbReference>
<dbReference type="CDD" id="cd18794">
    <property type="entry name" value="SF2_C_RecQ"/>
    <property type="match status" value="1"/>
</dbReference>
<dbReference type="Proteomes" id="UP000029736">
    <property type="component" value="Unassembled WGS sequence"/>
</dbReference>
<dbReference type="NCBIfam" id="TIGR00614">
    <property type="entry name" value="recQ_fam"/>
    <property type="match status" value="1"/>
</dbReference>
<keyword evidence="14" id="KW-0413">Isomerase</keyword>
<dbReference type="InterPro" id="IPR014001">
    <property type="entry name" value="Helicase_ATP-bd"/>
</dbReference>
<dbReference type="GO" id="GO:0016787">
    <property type="term" value="F:hydrolase activity"/>
    <property type="evidence" value="ECO:0007669"/>
    <property type="project" value="UniProtKB-KW"/>
</dbReference>
<evidence type="ECO:0000256" key="11">
    <source>
        <dbReference type="ARBA" id="ARBA00023125"/>
    </source>
</evidence>
<dbReference type="GO" id="GO:0043138">
    <property type="term" value="F:3'-5' DNA helicase activity"/>
    <property type="evidence" value="ECO:0007669"/>
    <property type="project" value="UniProtKB-EC"/>
</dbReference>
<dbReference type="SUPFAM" id="SSF47819">
    <property type="entry name" value="HRDC-like"/>
    <property type="match status" value="1"/>
</dbReference>
<evidence type="ECO:0000313" key="21">
    <source>
        <dbReference type="Proteomes" id="UP000029736"/>
    </source>
</evidence>
<dbReference type="SMART" id="SM00490">
    <property type="entry name" value="HELICc"/>
    <property type="match status" value="1"/>
</dbReference>
<proteinExistence type="inferred from homology"/>
<dbReference type="InterPro" id="IPR027417">
    <property type="entry name" value="P-loop_NTPase"/>
</dbReference>
<dbReference type="InterPro" id="IPR044876">
    <property type="entry name" value="HRDC_dom_sf"/>
</dbReference>
<dbReference type="Pfam" id="PF16124">
    <property type="entry name" value="RecQ_Zn_bind"/>
    <property type="match status" value="1"/>
</dbReference>
<dbReference type="InterPro" id="IPR006293">
    <property type="entry name" value="DNA_helicase_ATP-dep_RecQ_bac"/>
</dbReference>
<dbReference type="CDD" id="cd17920">
    <property type="entry name" value="DEXHc_RecQ"/>
    <property type="match status" value="1"/>
</dbReference>
<dbReference type="InterPro" id="IPR036390">
    <property type="entry name" value="WH_DNA-bd_sf"/>
</dbReference>
<dbReference type="SUPFAM" id="SSF52540">
    <property type="entry name" value="P-loop containing nucleoside triphosphate hydrolases"/>
    <property type="match status" value="1"/>
</dbReference>
<dbReference type="GO" id="GO:0030894">
    <property type="term" value="C:replisome"/>
    <property type="evidence" value="ECO:0007669"/>
    <property type="project" value="TreeGrafter"/>
</dbReference>
<dbReference type="Gene3D" id="3.40.50.300">
    <property type="entry name" value="P-loop containing nucleotide triphosphate hydrolases"/>
    <property type="match status" value="2"/>
</dbReference>
<dbReference type="GO" id="GO:0009432">
    <property type="term" value="P:SOS response"/>
    <property type="evidence" value="ECO:0007669"/>
    <property type="project" value="UniProtKB-UniRule"/>
</dbReference>
<keyword evidence="8 20" id="KW-0347">Helicase</keyword>
<name>A0A098S3C6_9BACT</name>
<evidence type="ECO:0000256" key="7">
    <source>
        <dbReference type="ARBA" id="ARBA00022801"/>
    </source>
</evidence>
<evidence type="ECO:0000259" key="19">
    <source>
        <dbReference type="PROSITE" id="PS51194"/>
    </source>
</evidence>
<dbReference type="FunFam" id="3.40.50.300:FF:000156">
    <property type="entry name" value="ATP-dependent DNA helicase recQ"/>
    <property type="match status" value="1"/>
</dbReference>
<dbReference type="FunFam" id="3.40.50.300:FF:000296">
    <property type="entry name" value="ATP-dependent DNA helicase RecQ"/>
    <property type="match status" value="1"/>
</dbReference>
<evidence type="ECO:0000256" key="12">
    <source>
        <dbReference type="ARBA" id="ARBA00023172"/>
    </source>
</evidence>
<dbReference type="FunFam" id="1.10.150.80:FF:000002">
    <property type="entry name" value="ATP-dependent DNA helicase RecQ"/>
    <property type="match status" value="1"/>
</dbReference>
<dbReference type="Pfam" id="PF14493">
    <property type="entry name" value="HTH_40"/>
    <property type="match status" value="1"/>
</dbReference>
<comment type="similarity">
    <text evidence="3">Belongs to the helicase family. RecQ subfamily.</text>
</comment>
<sequence length="708" mass="80618">MNMPAAQDALKKYFGYDTFRPMQADIIEQVYAGKDSLVLMPTGGGKSICYQVPAVTLPGTAVVVSPLISLMKDQVEALRANGVQAAFLNSSLGEADQRAVEDQFFNGELQLLYVSPEKLTSRDFLPLLKRAKVSLFAIDEAHCISSWGHDFRPEYTRMKFLKQEFRDTPILALTATADKLTRKDILRQLNLPDPQVFISSFDRPNLSLEVRPGQRRREQILRFIGKRPNESGIIYCLSRKGTEQLAEKLQDAGITADYYHAGLSPEERDAVQEAFINDNTPVICATVAFGMGIDKSNVRWVIHYNLPKNIESYYQEIGRAGRDGAKSDTVLFYSYNDVALMEDILRQNDSDQVDIKLAKLDRMRQFAEAVGCRRRILLSYFGEETTEDCGNCDICRNPPKTIDGTEIAQKALSAIYRLRQQVGMTLAIDVLRGSGKKEIFERGYQNIKTYGAGRDIPFLEWQHYMLQLLNYGYIEIAHDEHGVLKLTPASKRVLFEGEKVPLVRFATVKERQEAEKAQAKTKATERQGVRDELFEQLRQLRRQLAQERGVPPYIIFSDKTLEEMAAVRPMTDDEMKRISGVGERKLHLYGNYFIDAIIEHVGPAASRGKSSTYQITHDMYQRGLSVSEIAQKRQLTETTVYSHLAILFEKGQDINLHELVTPSEVDQVVKSLRYLQEPYKLKDVFEYLDEQIPYHKIRLALAYAKREA</sequence>
<dbReference type="SUPFAM" id="SSF46785">
    <property type="entry name" value="Winged helix' DNA-binding domain"/>
    <property type="match status" value="1"/>
</dbReference>
<reference evidence="20 21" key="1">
    <citation type="journal article" date="2014" name="Int. J. Syst. Evol. Microbiol.">
        <title>Phaeodactylibacter xiamenensis gen. nov., sp. nov., a member of the family Saprospiraceae isolated from the marine alga Phaeodactylum tricornutum.</title>
        <authorList>
            <person name="Chen Z.Jr."/>
            <person name="Lei X."/>
            <person name="Lai Q."/>
            <person name="Li Y."/>
            <person name="Zhang B."/>
            <person name="Zhang J."/>
            <person name="Zhang H."/>
            <person name="Yang L."/>
            <person name="Zheng W."/>
            <person name="Tian Y."/>
            <person name="Yu Z."/>
            <person name="Xu H.Jr."/>
            <person name="Zheng T."/>
        </authorList>
    </citation>
    <scope>NUCLEOTIDE SEQUENCE [LARGE SCALE GENOMIC DNA]</scope>
    <source>
        <strain evidence="20 21">KD52</strain>
    </source>
</reference>
<dbReference type="PROSITE" id="PS50967">
    <property type="entry name" value="HRDC"/>
    <property type="match status" value="1"/>
</dbReference>
<dbReference type="AlphaFoldDB" id="A0A098S3C6"/>
<comment type="catalytic activity">
    <reaction evidence="15">
        <text>Couples ATP hydrolysis with the unwinding of duplex DNA by translocating in the 3'-5' direction.</text>
        <dbReference type="EC" id="5.6.2.4"/>
    </reaction>
</comment>
<dbReference type="Pfam" id="PF00570">
    <property type="entry name" value="HRDC"/>
    <property type="match status" value="1"/>
</dbReference>
<dbReference type="GO" id="GO:0005737">
    <property type="term" value="C:cytoplasm"/>
    <property type="evidence" value="ECO:0007669"/>
    <property type="project" value="TreeGrafter"/>
</dbReference>
<dbReference type="PROSITE" id="PS51192">
    <property type="entry name" value="HELICASE_ATP_BIND_1"/>
    <property type="match status" value="1"/>
</dbReference>
<dbReference type="GO" id="GO:0006281">
    <property type="term" value="P:DNA repair"/>
    <property type="evidence" value="ECO:0007669"/>
    <property type="project" value="UniProtKB-KW"/>
</dbReference>
<dbReference type="EMBL" id="JPOS01000077">
    <property type="protein sequence ID" value="KGE86556.1"/>
    <property type="molecule type" value="Genomic_DNA"/>
</dbReference>
<evidence type="ECO:0000313" key="20">
    <source>
        <dbReference type="EMBL" id="KGE86556.1"/>
    </source>
</evidence>
<dbReference type="SMART" id="SM00487">
    <property type="entry name" value="DEXDc"/>
    <property type="match status" value="1"/>
</dbReference>
<keyword evidence="6" id="KW-0227">DNA damage</keyword>
<keyword evidence="9" id="KW-0862">Zinc</keyword>
<dbReference type="GO" id="GO:0003677">
    <property type="term" value="F:DNA binding"/>
    <property type="evidence" value="ECO:0007669"/>
    <property type="project" value="UniProtKB-KW"/>
</dbReference>
<dbReference type="Pfam" id="PF00271">
    <property type="entry name" value="Helicase_C"/>
    <property type="match status" value="1"/>
</dbReference>
<dbReference type="InterPro" id="IPR018982">
    <property type="entry name" value="RQC_domain"/>
</dbReference>
<dbReference type="Gene3D" id="1.10.150.80">
    <property type="entry name" value="HRDC domain"/>
    <property type="match status" value="1"/>
</dbReference>
<feature type="domain" description="Helicase C-terminal" evidence="19">
    <location>
        <begin position="216"/>
        <end position="361"/>
    </location>
</feature>